<name>X1DRY9_9ZZZZ</name>
<evidence type="ECO:0000313" key="1">
    <source>
        <dbReference type="EMBL" id="GAG99171.1"/>
    </source>
</evidence>
<gene>
    <name evidence="1" type="ORF">S01H4_43471</name>
</gene>
<dbReference type="EMBL" id="BART01023985">
    <property type="protein sequence ID" value="GAG99171.1"/>
    <property type="molecule type" value="Genomic_DNA"/>
</dbReference>
<sequence>MSNYTPHPAETTFRLFDATGRRRYDGTLAECQTA</sequence>
<protein>
    <submittedName>
        <fullName evidence="1">Uncharacterized protein</fullName>
    </submittedName>
</protein>
<comment type="caution">
    <text evidence="1">The sequence shown here is derived from an EMBL/GenBank/DDBJ whole genome shotgun (WGS) entry which is preliminary data.</text>
</comment>
<organism evidence="1">
    <name type="scientific">marine sediment metagenome</name>
    <dbReference type="NCBI Taxonomy" id="412755"/>
    <lineage>
        <taxon>unclassified sequences</taxon>
        <taxon>metagenomes</taxon>
        <taxon>ecological metagenomes</taxon>
    </lineage>
</organism>
<proteinExistence type="predicted"/>
<dbReference type="AlphaFoldDB" id="X1DRY9"/>
<reference evidence="1" key="1">
    <citation type="journal article" date="2014" name="Front. Microbiol.">
        <title>High frequency of phylogenetically diverse reductive dehalogenase-homologous genes in deep subseafloor sedimentary metagenomes.</title>
        <authorList>
            <person name="Kawai M."/>
            <person name="Futagami T."/>
            <person name="Toyoda A."/>
            <person name="Takaki Y."/>
            <person name="Nishi S."/>
            <person name="Hori S."/>
            <person name="Arai W."/>
            <person name="Tsubouchi T."/>
            <person name="Morono Y."/>
            <person name="Uchiyama I."/>
            <person name="Ito T."/>
            <person name="Fujiyama A."/>
            <person name="Inagaki F."/>
            <person name="Takami H."/>
        </authorList>
    </citation>
    <scope>NUCLEOTIDE SEQUENCE</scope>
    <source>
        <strain evidence="1">Expedition CK06-06</strain>
    </source>
</reference>
<feature type="non-terminal residue" evidence="1">
    <location>
        <position position="34"/>
    </location>
</feature>
<accession>X1DRY9</accession>